<evidence type="ECO:0000313" key="7">
    <source>
        <dbReference type="EMBL" id="KNC47899.1"/>
    </source>
</evidence>
<evidence type="ECO:0000256" key="3">
    <source>
        <dbReference type="ARBA" id="ARBA00038938"/>
    </source>
</evidence>
<keyword evidence="1" id="KW-0545">Nucleotide biosynthesis</keyword>
<keyword evidence="5" id="KW-0732">Signal</keyword>
<protein>
    <recommendedName>
        <fullName evidence="4">dCMP deaminase</fullName>
        <ecNumber evidence="3">3.5.4.12</ecNumber>
    </recommendedName>
    <alternativeName>
        <fullName evidence="4">dCMP deaminase</fullName>
    </alternativeName>
</protein>
<dbReference type="Pfam" id="PF00383">
    <property type="entry name" value="dCMP_cyt_deam_1"/>
    <property type="match status" value="1"/>
</dbReference>
<evidence type="ECO:0000256" key="1">
    <source>
        <dbReference type="ARBA" id="ARBA00022727"/>
    </source>
</evidence>
<dbReference type="InterPro" id="IPR015517">
    <property type="entry name" value="dCMP_deaminase-rel"/>
</dbReference>
<dbReference type="PROSITE" id="PS51747">
    <property type="entry name" value="CYT_DCMP_DEAMINASES_2"/>
    <property type="match status" value="1"/>
</dbReference>
<gene>
    <name evidence="7" type="ORF">AMSG_04130</name>
</gene>
<dbReference type="InterPro" id="IPR002125">
    <property type="entry name" value="CMP_dCMP_dom"/>
</dbReference>
<dbReference type="AlphaFoldDB" id="A0A0L0D6C0"/>
<dbReference type="GeneID" id="25563692"/>
<dbReference type="InterPro" id="IPR016193">
    <property type="entry name" value="Cytidine_deaminase-like"/>
</dbReference>
<evidence type="ECO:0000256" key="4">
    <source>
        <dbReference type="ARBA" id="ARBA00041763"/>
    </source>
</evidence>
<dbReference type="GO" id="GO:0004132">
    <property type="term" value="F:dCMP deaminase activity"/>
    <property type="evidence" value="ECO:0007669"/>
    <property type="project" value="TreeGrafter"/>
</dbReference>
<evidence type="ECO:0000313" key="8">
    <source>
        <dbReference type="Proteomes" id="UP000054408"/>
    </source>
</evidence>
<keyword evidence="2" id="KW-0378">Hydrolase</keyword>
<feature type="signal peptide" evidence="5">
    <location>
        <begin position="1"/>
        <end position="23"/>
    </location>
</feature>
<feature type="domain" description="CMP/dCMP-type deaminase" evidence="6">
    <location>
        <begin position="6"/>
        <end position="140"/>
    </location>
</feature>
<dbReference type="PANTHER" id="PTHR11086:SF18">
    <property type="entry name" value="DEOXYCYTIDYLATE DEAMINASE"/>
    <property type="match status" value="1"/>
</dbReference>
<name>A0A0L0D6C0_THETB</name>
<dbReference type="EMBL" id="GL349449">
    <property type="protein sequence ID" value="KNC47899.1"/>
    <property type="molecule type" value="Genomic_DNA"/>
</dbReference>
<evidence type="ECO:0000256" key="2">
    <source>
        <dbReference type="ARBA" id="ARBA00022801"/>
    </source>
</evidence>
<dbReference type="eggNOG" id="KOG3127">
    <property type="taxonomic scope" value="Eukaryota"/>
</dbReference>
<keyword evidence="8" id="KW-1185">Reference proteome</keyword>
<reference evidence="7 8" key="1">
    <citation type="submission" date="2010-05" db="EMBL/GenBank/DDBJ databases">
        <title>The Genome Sequence of Thecamonas trahens ATCC 50062.</title>
        <authorList>
            <consortium name="The Broad Institute Genome Sequencing Platform"/>
            <person name="Russ C."/>
            <person name="Cuomo C."/>
            <person name="Shea T."/>
            <person name="Young S.K."/>
            <person name="Zeng Q."/>
            <person name="Koehrsen M."/>
            <person name="Haas B."/>
            <person name="Borodovsky M."/>
            <person name="Guigo R."/>
            <person name="Alvarado L."/>
            <person name="Berlin A."/>
            <person name="Bochicchio J."/>
            <person name="Borenstein D."/>
            <person name="Chapman S."/>
            <person name="Chen Z."/>
            <person name="Freedman E."/>
            <person name="Gellesch M."/>
            <person name="Goldberg J."/>
            <person name="Griggs A."/>
            <person name="Gujja S."/>
            <person name="Heilman E."/>
            <person name="Heiman D."/>
            <person name="Hepburn T."/>
            <person name="Howarth C."/>
            <person name="Jen D."/>
            <person name="Larson L."/>
            <person name="Mehta T."/>
            <person name="Park D."/>
            <person name="Pearson M."/>
            <person name="Roberts A."/>
            <person name="Saif S."/>
            <person name="Shenoy N."/>
            <person name="Sisk P."/>
            <person name="Stolte C."/>
            <person name="Sykes S."/>
            <person name="Thomson T."/>
            <person name="Walk T."/>
            <person name="White J."/>
            <person name="Yandava C."/>
            <person name="Burger G."/>
            <person name="Gray M.W."/>
            <person name="Holland P.W.H."/>
            <person name="King N."/>
            <person name="Lang F.B.F."/>
            <person name="Roger A.J."/>
            <person name="Ruiz-Trillo I."/>
            <person name="Lander E."/>
            <person name="Nusbaum C."/>
        </authorList>
    </citation>
    <scope>NUCLEOTIDE SEQUENCE [LARGE SCALE GENOMIC DNA]</scope>
    <source>
        <strain evidence="7 8">ATCC 50062</strain>
    </source>
</reference>
<dbReference type="STRING" id="461836.A0A0L0D6C0"/>
<dbReference type="EC" id="3.5.4.12" evidence="3"/>
<dbReference type="SUPFAM" id="SSF53927">
    <property type="entry name" value="Cytidine deaminase-like"/>
    <property type="match status" value="1"/>
</dbReference>
<evidence type="ECO:0000259" key="6">
    <source>
        <dbReference type="PROSITE" id="PS51747"/>
    </source>
</evidence>
<evidence type="ECO:0000256" key="5">
    <source>
        <dbReference type="SAM" id="SignalP"/>
    </source>
</evidence>
<accession>A0A0L0D6C0</accession>
<dbReference type="RefSeq" id="XP_013758921.1">
    <property type="nucleotide sequence ID" value="XM_013903467.1"/>
</dbReference>
<dbReference type="Gene3D" id="3.40.140.10">
    <property type="entry name" value="Cytidine Deaminase, domain 2"/>
    <property type="match status" value="1"/>
</dbReference>
<proteinExistence type="predicted"/>
<feature type="chain" id="PRO_5005536933" description="dCMP deaminase" evidence="5">
    <location>
        <begin position="24"/>
        <end position="387"/>
    </location>
</feature>
<sequence length="387" mass="41139">MSGAARWALCAVVAALRSKDSAADVGCVFVDPTETRLLSLSYNGFPKTRGGPFGDPEIALRMYKARFIAGTVSALLLKRHFVIHSEVNGLVHMAKHAFVRGLVCYVTLIPCHDCVRRLVAAGVARVTYLFENGKYGYDTSVHGVAEAEHGMAITQLAGRDRAALLETLAVSEDELRRLLFGTREAPVGHSMSWIRTLGTLAHAISARRSGSSSACVLVSDNYAIIATGVAEAAQPGAPSSPSAVESAVFANPTAGGVACFVTQVPLAADVLLLAQYGVQDIFLSCPMPHARAFPRQAGLSPPDIDFASTASLLGAMLKDDLERDVILKLTEVLGLRLQFLAWESPRESDACVEVHISRLRDVIRQRADRVGIALAADAETGSASGAE</sequence>
<dbReference type="Proteomes" id="UP000054408">
    <property type="component" value="Unassembled WGS sequence"/>
</dbReference>
<organism evidence="7 8">
    <name type="scientific">Thecamonas trahens ATCC 50062</name>
    <dbReference type="NCBI Taxonomy" id="461836"/>
    <lineage>
        <taxon>Eukaryota</taxon>
        <taxon>Apusozoa</taxon>
        <taxon>Apusomonadida</taxon>
        <taxon>Apusomonadidae</taxon>
        <taxon>Thecamonas</taxon>
    </lineage>
</organism>
<dbReference type="GO" id="GO:0005737">
    <property type="term" value="C:cytoplasm"/>
    <property type="evidence" value="ECO:0007669"/>
    <property type="project" value="TreeGrafter"/>
</dbReference>
<dbReference type="PANTHER" id="PTHR11086">
    <property type="entry name" value="DEOXYCYTIDYLATE DEAMINASE-RELATED"/>
    <property type="match status" value="1"/>
</dbReference>